<organism evidence="1">
    <name type="scientific">Anguilla anguilla</name>
    <name type="common">European freshwater eel</name>
    <name type="synonym">Muraena anguilla</name>
    <dbReference type="NCBI Taxonomy" id="7936"/>
    <lineage>
        <taxon>Eukaryota</taxon>
        <taxon>Metazoa</taxon>
        <taxon>Chordata</taxon>
        <taxon>Craniata</taxon>
        <taxon>Vertebrata</taxon>
        <taxon>Euteleostomi</taxon>
        <taxon>Actinopterygii</taxon>
        <taxon>Neopterygii</taxon>
        <taxon>Teleostei</taxon>
        <taxon>Anguilliformes</taxon>
        <taxon>Anguillidae</taxon>
        <taxon>Anguilla</taxon>
    </lineage>
</organism>
<accession>A0A0E9U2Z9</accession>
<proteinExistence type="predicted"/>
<protein>
    <submittedName>
        <fullName evidence="1">Uncharacterized protein</fullName>
    </submittedName>
</protein>
<dbReference type="EMBL" id="GBXM01048381">
    <property type="protein sequence ID" value="JAH60196.1"/>
    <property type="molecule type" value="Transcribed_RNA"/>
</dbReference>
<reference evidence="1" key="2">
    <citation type="journal article" date="2015" name="Fish Shellfish Immunol.">
        <title>Early steps in the European eel (Anguilla anguilla)-Vibrio vulnificus interaction in the gills: Role of the RtxA13 toxin.</title>
        <authorList>
            <person name="Callol A."/>
            <person name="Pajuelo D."/>
            <person name="Ebbesson L."/>
            <person name="Teles M."/>
            <person name="MacKenzie S."/>
            <person name="Amaro C."/>
        </authorList>
    </citation>
    <scope>NUCLEOTIDE SEQUENCE</scope>
</reference>
<name>A0A0E9U2Z9_ANGAN</name>
<sequence length="43" mass="4710">MLKYVSRSLSCSAFETDTCSGKVFHFPVVGCCQDICCTSTLEL</sequence>
<dbReference type="AlphaFoldDB" id="A0A0E9U2Z9"/>
<evidence type="ECO:0000313" key="1">
    <source>
        <dbReference type="EMBL" id="JAH60196.1"/>
    </source>
</evidence>
<reference evidence="1" key="1">
    <citation type="submission" date="2014-11" db="EMBL/GenBank/DDBJ databases">
        <authorList>
            <person name="Amaro Gonzalez C."/>
        </authorList>
    </citation>
    <scope>NUCLEOTIDE SEQUENCE</scope>
</reference>